<dbReference type="AlphaFoldDB" id="A0A5P1FHE7"/>
<protein>
    <submittedName>
        <fullName evidence="3">Uncharacterized protein</fullName>
    </submittedName>
</protein>
<gene>
    <name evidence="3" type="ORF">A4U43_C02F10010</name>
</gene>
<name>A0A5P1FHE7_ASPOF</name>
<dbReference type="Proteomes" id="UP000243459">
    <property type="component" value="Chromosome 2"/>
</dbReference>
<dbReference type="EMBL" id="CM007382">
    <property type="protein sequence ID" value="ONK77736.1"/>
    <property type="molecule type" value="Genomic_DNA"/>
</dbReference>
<sequence>MKTQTKKKRKRRTTLLSLLSSNASPRTSTPPSTMIKKTTMMEVVITPVPSSSRRTIVYSFGDNNNGALSLSSPLLDAYKPTKIPNLPSSVASVAARAASHYHSLAVTTDSEVWAWGRNVKGQLGRGVNSPSFVFVLAFVTVCDDDEFMLLLSS</sequence>
<keyword evidence="1" id="KW-0677">Repeat</keyword>
<feature type="repeat" description="RCC1" evidence="2">
    <location>
        <begin position="55"/>
        <end position="109"/>
    </location>
</feature>
<evidence type="ECO:0000256" key="1">
    <source>
        <dbReference type="ARBA" id="ARBA00022737"/>
    </source>
</evidence>
<evidence type="ECO:0000313" key="3">
    <source>
        <dbReference type="EMBL" id="ONK77736.1"/>
    </source>
</evidence>
<dbReference type="InterPro" id="IPR000408">
    <property type="entry name" value="Reg_chr_condens"/>
</dbReference>
<dbReference type="Pfam" id="PF13540">
    <property type="entry name" value="RCC1_2"/>
    <property type="match status" value="1"/>
</dbReference>
<accession>A0A5P1FHE7</accession>
<dbReference type="InterPro" id="IPR009091">
    <property type="entry name" value="RCC1/BLIP-II"/>
</dbReference>
<evidence type="ECO:0000313" key="4">
    <source>
        <dbReference type="Proteomes" id="UP000243459"/>
    </source>
</evidence>
<dbReference type="PROSITE" id="PS50012">
    <property type="entry name" value="RCC1_3"/>
    <property type="match status" value="1"/>
</dbReference>
<dbReference type="PANTHER" id="PTHR22872">
    <property type="entry name" value="BTK-BINDING PROTEIN-RELATED"/>
    <property type="match status" value="1"/>
</dbReference>
<dbReference type="InterPro" id="IPR051625">
    <property type="entry name" value="Signaling_Regulatory_Domain"/>
</dbReference>
<organism evidence="3 4">
    <name type="scientific">Asparagus officinalis</name>
    <name type="common">Garden asparagus</name>
    <dbReference type="NCBI Taxonomy" id="4686"/>
    <lineage>
        <taxon>Eukaryota</taxon>
        <taxon>Viridiplantae</taxon>
        <taxon>Streptophyta</taxon>
        <taxon>Embryophyta</taxon>
        <taxon>Tracheophyta</taxon>
        <taxon>Spermatophyta</taxon>
        <taxon>Magnoliopsida</taxon>
        <taxon>Liliopsida</taxon>
        <taxon>Asparagales</taxon>
        <taxon>Asparagaceae</taxon>
        <taxon>Asparagoideae</taxon>
        <taxon>Asparagus</taxon>
    </lineage>
</organism>
<dbReference type="Gramene" id="ONK77736">
    <property type="protein sequence ID" value="ONK77736"/>
    <property type="gene ID" value="A4U43_C02F10010"/>
</dbReference>
<reference evidence="4" key="1">
    <citation type="journal article" date="2017" name="Nat. Commun.">
        <title>The asparagus genome sheds light on the origin and evolution of a young Y chromosome.</title>
        <authorList>
            <person name="Harkess A."/>
            <person name="Zhou J."/>
            <person name="Xu C."/>
            <person name="Bowers J.E."/>
            <person name="Van der Hulst R."/>
            <person name="Ayyampalayam S."/>
            <person name="Mercati F."/>
            <person name="Riccardi P."/>
            <person name="McKain M.R."/>
            <person name="Kakrana A."/>
            <person name="Tang H."/>
            <person name="Ray J."/>
            <person name="Groenendijk J."/>
            <person name="Arikit S."/>
            <person name="Mathioni S.M."/>
            <person name="Nakano M."/>
            <person name="Shan H."/>
            <person name="Telgmann-Rauber A."/>
            <person name="Kanno A."/>
            <person name="Yue Z."/>
            <person name="Chen H."/>
            <person name="Li W."/>
            <person name="Chen Y."/>
            <person name="Xu X."/>
            <person name="Zhang Y."/>
            <person name="Luo S."/>
            <person name="Chen H."/>
            <person name="Gao J."/>
            <person name="Mao Z."/>
            <person name="Pires J.C."/>
            <person name="Luo M."/>
            <person name="Kudrna D."/>
            <person name="Wing R.A."/>
            <person name="Meyers B.C."/>
            <person name="Yi K."/>
            <person name="Kong H."/>
            <person name="Lavrijsen P."/>
            <person name="Sunseri F."/>
            <person name="Falavigna A."/>
            <person name="Ye Y."/>
            <person name="Leebens-Mack J.H."/>
            <person name="Chen G."/>
        </authorList>
    </citation>
    <scope>NUCLEOTIDE SEQUENCE [LARGE SCALE GENOMIC DNA]</scope>
    <source>
        <strain evidence="4">cv. DH0086</strain>
    </source>
</reference>
<dbReference type="SUPFAM" id="SSF50985">
    <property type="entry name" value="RCC1/BLIP-II"/>
    <property type="match status" value="1"/>
</dbReference>
<keyword evidence="4" id="KW-1185">Reference proteome</keyword>
<dbReference type="PANTHER" id="PTHR22872:SF2">
    <property type="entry name" value="INHIBITOR OF BRUTON TYROSINE KINASE"/>
    <property type="match status" value="1"/>
</dbReference>
<proteinExistence type="predicted"/>
<evidence type="ECO:0000256" key="2">
    <source>
        <dbReference type="PROSITE-ProRule" id="PRU00235"/>
    </source>
</evidence>
<dbReference type="Gene3D" id="2.130.10.30">
    <property type="entry name" value="Regulator of chromosome condensation 1/beta-lactamase-inhibitor protein II"/>
    <property type="match status" value="1"/>
</dbReference>